<organism evidence="1 2">
    <name type="scientific">Smallanthus sonchifolius</name>
    <dbReference type="NCBI Taxonomy" id="185202"/>
    <lineage>
        <taxon>Eukaryota</taxon>
        <taxon>Viridiplantae</taxon>
        <taxon>Streptophyta</taxon>
        <taxon>Embryophyta</taxon>
        <taxon>Tracheophyta</taxon>
        <taxon>Spermatophyta</taxon>
        <taxon>Magnoliopsida</taxon>
        <taxon>eudicotyledons</taxon>
        <taxon>Gunneridae</taxon>
        <taxon>Pentapetalae</taxon>
        <taxon>asterids</taxon>
        <taxon>campanulids</taxon>
        <taxon>Asterales</taxon>
        <taxon>Asteraceae</taxon>
        <taxon>Asteroideae</taxon>
        <taxon>Heliantheae alliance</taxon>
        <taxon>Millerieae</taxon>
        <taxon>Smallanthus</taxon>
    </lineage>
</organism>
<evidence type="ECO:0000313" key="2">
    <source>
        <dbReference type="Proteomes" id="UP001056120"/>
    </source>
</evidence>
<evidence type="ECO:0000313" key="1">
    <source>
        <dbReference type="EMBL" id="KAI3682861.1"/>
    </source>
</evidence>
<protein>
    <submittedName>
        <fullName evidence="1">Uncharacterized protein</fullName>
    </submittedName>
</protein>
<comment type="caution">
    <text evidence="1">The sequence shown here is derived from an EMBL/GenBank/DDBJ whole genome shotgun (WGS) entry which is preliminary data.</text>
</comment>
<accession>A0ACB8YBT1</accession>
<dbReference type="Proteomes" id="UP001056120">
    <property type="component" value="Linkage Group LG28"/>
</dbReference>
<proteinExistence type="predicted"/>
<sequence>MPRKKDPSSLPSRRSVRGRSRRSSDNEGATPEALVQQLVGLGDNQQGSNKVSQPPIDLRSYRPNVGYGFHRMVENDLCTTNKAVSAVPSSIDSSEASSAFKQSGDLGWFPSISMAEDLHGNKMTKGNEKSSGSQSNSGSDEMHSAGKTGSAEKTGSAGKMGSAGFSGSYSSVIPAMHPNLMDSLNDMDSISSDNSVRNGSAGTGKPGFPPLTGPSFRVVVTGFDLPVAAIRGPVSFSDGLEAGLGLEVLSLGRKDTHLDSVEVGIRDDPPQSIPDGGVLNGEPTHEEPIITSGAAASA</sequence>
<name>A0ACB8YBT1_9ASTR</name>
<keyword evidence="2" id="KW-1185">Reference proteome</keyword>
<gene>
    <name evidence="1" type="ORF">L1987_83189</name>
</gene>
<reference evidence="1 2" key="2">
    <citation type="journal article" date="2022" name="Mol. Ecol. Resour.">
        <title>The genomes of chicory, endive, great burdock and yacon provide insights into Asteraceae paleo-polyploidization history and plant inulin production.</title>
        <authorList>
            <person name="Fan W."/>
            <person name="Wang S."/>
            <person name="Wang H."/>
            <person name="Wang A."/>
            <person name="Jiang F."/>
            <person name="Liu H."/>
            <person name="Zhao H."/>
            <person name="Xu D."/>
            <person name="Zhang Y."/>
        </authorList>
    </citation>
    <scope>NUCLEOTIDE SEQUENCE [LARGE SCALE GENOMIC DNA]</scope>
    <source>
        <strain evidence="2">cv. Yunnan</strain>
        <tissue evidence="1">Leaves</tissue>
    </source>
</reference>
<reference evidence="2" key="1">
    <citation type="journal article" date="2022" name="Mol. Ecol. Resour.">
        <title>The genomes of chicory, endive, great burdock and yacon provide insights into Asteraceae palaeo-polyploidization history and plant inulin production.</title>
        <authorList>
            <person name="Fan W."/>
            <person name="Wang S."/>
            <person name="Wang H."/>
            <person name="Wang A."/>
            <person name="Jiang F."/>
            <person name="Liu H."/>
            <person name="Zhao H."/>
            <person name="Xu D."/>
            <person name="Zhang Y."/>
        </authorList>
    </citation>
    <scope>NUCLEOTIDE SEQUENCE [LARGE SCALE GENOMIC DNA]</scope>
    <source>
        <strain evidence="2">cv. Yunnan</strain>
    </source>
</reference>
<dbReference type="EMBL" id="CM042045">
    <property type="protein sequence ID" value="KAI3682861.1"/>
    <property type="molecule type" value="Genomic_DNA"/>
</dbReference>